<evidence type="ECO:0000256" key="7">
    <source>
        <dbReference type="ARBA" id="ARBA00022723"/>
    </source>
</evidence>
<keyword evidence="5" id="KW-0808">Transferase</keyword>
<feature type="domain" description="MYND-type" evidence="19">
    <location>
        <begin position="662"/>
        <end position="711"/>
    </location>
</feature>
<keyword evidence="12" id="KW-1133">Transmembrane helix</keyword>
<dbReference type="EMBL" id="JAEHOC010000006">
    <property type="protein sequence ID" value="KAG2441128.1"/>
    <property type="molecule type" value="Genomic_DNA"/>
</dbReference>
<evidence type="ECO:0000256" key="4">
    <source>
        <dbReference type="ARBA" id="ARBA00022640"/>
    </source>
</evidence>
<feature type="region of interest" description="Disordered" evidence="18">
    <location>
        <begin position="342"/>
        <end position="362"/>
    </location>
</feature>
<keyword evidence="3" id="KW-0150">Chloroplast</keyword>
<evidence type="ECO:0000256" key="3">
    <source>
        <dbReference type="ARBA" id="ARBA00022528"/>
    </source>
</evidence>
<keyword evidence="8 17" id="KW-0863">Zinc-finger</keyword>
<evidence type="ECO:0000256" key="16">
    <source>
        <dbReference type="ARBA" id="ARBA00048889"/>
    </source>
</evidence>
<organism evidence="20 21">
    <name type="scientific">Chlamydomonas incerta</name>
    <dbReference type="NCBI Taxonomy" id="51695"/>
    <lineage>
        <taxon>Eukaryota</taxon>
        <taxon>Viridiplantae</taxon>
        <taxon>Chlorophyta</taxon>
        <taxon>core chlorophytes</taxon>
        <taxon>Chlorophyceae</taxon>
        <taxon>CS clade</taxon>
        <taxon>Chlamydomonadales</taxon>
        <taxon>Chlamydomonadaceae</taxon>
        <taxon>Chlamydomonas</taxon>
    </lineage>
</organism>
<evidence type="ECO:0000256" key="18">
    <source>
        <dbReference type="SAM" id="MobiDB-lite"/>
    </source>
</evidence>
<comment type="pathway">
    <text evidence="14">Cofactor biosynthesis; tocopherol biosynthesis.</text>
</comment>
<keyword evidence="7" id="KW-0479">Metal-binding</keyword>
<evidence type="ECO:0000256" key="1">
    <source>
        <dbReference type="ARBA" id="ARBA00004508"/>
    </source>
</evidence>
<evidence type="ECO:0000313" key="21">
    <source>
        <dbReference type="Proteomes" id="UP000650467"/>
    </source>
</evidence>
<evidence type="ECO:0000256" key="14">
    <source>
        <dbReference type="ARBA" id="ARBA00024015"/>
    </source>
</evidence>
<keyword evidence="9" id="KW-0418">Kinase</keyword>
<dbReference type="InterPro" id="IPR002893">
    <property type="entry name" value="Znf_MYND"/>
</dbReference>
<evidence type="ECO:0000313" key="20">
    <source>
        <dbReference type="EMBL" id="KAG2441128.1"/>
    </source>
</evidence>
<comment type="subcellular location">
    <subcellularLocation>
        <location evidence="1">Plastid</location>
        <location evidence="1">Chloroplast membrane</location>
        <topology evidence="1">Multi-pass membrane protein</topology>
    </subcellularLocation>
</comment>
<keyword evidence="13" id="KW-0472">Membrane</keyword>
<evidence type="ECO:0000259" key="19">
    <source>
        <dbReference type="PROSITE" id="PS50865"/>
    </source>
</evidence>
<dbReference type="InterPro" id="IPR039606">
    <property type="entry name" value="Phytol/farnesol_kinase"/>
</dbReference>
<evidence type="ECO:0000256" key="6">
    <source>
        <dbReference type="ARBA" id="ARBA00022692"/>
    </source>
</evidence>
<name>A0A835T9J8_CHLIN</name>
<dbReference type="OrthoDB" id="560203at2759"/>
<dbReference type="GO" id="GO:0016020">
    <property type="term" value="C:membrane"/>
    <property type="evidence" value="ECO:0007669"/>
    <property type="project" value="UniProtKB-SubCell"/>
</dbReference>
<dbReference type="Proteomes" id="UP000650467">
    <property type="component" value="Unassembled WGS sequence"/>
</dbReference>
<dbReference type="EC" id="2.7.1.182" evidence="15"/>
<dbReference type="Gene3D" id="6.10.140.2220">
    <property type="match status" value="1"/>
</dbReference>
<keyword evidence="6" id="KW-0812">Transmembrane</keyword>
<keyword evidence="10" id="KW-0862">Zinc</keyword>
<evidence type="ECO:0000256" key="12">
    <source>
        <dbReference type="ARBA" id="ARBA00022989"/>
    </source>
</evidence>
<dbReference type="PROSITE" id="PS01360">
    <property type="entry name" value="ZF_MYND_1"/>
    <property type="match status" value="1"/>
</dbReference>
<evidence type="ECO:0000256" key="10">
    <source>
        <dbReference type="ARBA" id="ARBA00022833"/>
    </source>
</evidence>
<feature type="region of interest" description="Disordered" evidence="18">
    <location>
        <begin position="616"/>
        <end position="652"/>
    </location>
</feature>
<evidence type="ECO:0000256" key="8">
    <source>
        <dbReference type="ARBA" id="ARBA00022771"/>
    </source>
</evidence>
<gene>
    <name evidence="20" type="ORF">HXX76_003980</name>
</gene>
<dbReference type="GO" id="GO:0009507">
    <property type="term" value="C:chloroplast"/>
    <property type="evidence" value="ECO:0007669"/>
    <property type="project" value="UniProtKB-SubCell"/>
</dbReference>
<evidence type="ECO:0000256" key="2">
    <source>
        <dbReference type="ARBA" id="ARBA00010794"/>
    </source>
</evidence>
<evidence type="ECO:0000256" key="9">
    <source>
        <dbReference type="ARBA" id="ARBA00022777"/>
    </source>
</evidence>
<evidence type="ECO:0000256" key="5">
    <source>
        <dbReference type="ARBA" id="ARBA00022679"/>
    </source>
</evidence>
<dbReference type="GO" id="GO:0010276">
    <property type="term" value="F:phytol kinase activity"/>
    <property type="evidence" value="ECO:0007669"/>
    <property type="project" value="UniProtKB-EC"/>
</dbReference>
<evidence type="ECO:0000256" key="15">
    <source>
        <dbReference type="ARBA" id="ARBA00039024"/>
    </source>
</evidence>
<keyword evidence="21" id="KW-1185">Reference proteome</keyword>
<comment type="catalytic activity">
    <reaction evidence="16">
        <text>phytol + CTP = phytyl phosphate + CDP + H(+)</text>
        <dbReference type="Rhea" id="RHEA:38055"/>
        <dbReference type="ChEBI" id="CHEBI:15378"/>
        <dbReference type="ChEBI" id="CHEBI:17327"/>
        <dbReference type="ChEBI" id="CHEBI:37563"/>
        <dbReference type="ChEBI" id="CHEBI:58069"/>
        <dbReference type="ChEBI" id="CHEBI:75483"/>
        <dbReference type="EC" id="2.7.1.182"/>
    </reaction>
</comment>
<keyword evidence="4" id="KW-0934">Plastid</keyword>
<comment type="similarity">
    <text evidence="2">Belongs to the polyprenol kinase family.</text>
</comment>
<dbReference type="PANTHER" id="PTHR32523:SF8">
    <property type="entry name" value="DOLICHOL KINASE"/>
    <property type="match status" value="1"/>
</dbReference>
<feature type="compositionally biased region" description="Gly residues" evidence="18">
    <location>
        <begin position="632"/>
        <end position="650"/>
    </location>
</feature>
<protein>
    <recommendedName>
        <fullName evidence="15">phytol kinase</fullName>
        <ecNumber evidence="15">2.7.1.182</ecNumber>
    </recommendedName>
</protein>
<dbReference type="PANTHER" id="PTHR32523">
    <property type="entry name" value="PHYTOL KINASE 1, CHLOROPLASTIC"/>
    <property type="match status" value="1"/>
</dbReference>
<dbReference type="AlphaFoldDB" id="A0A835T9J8"/>
<proteinExistence type="inferred from homology"/>
<reference evidence="20" key="1">
    <citation type="journal article" date="2020" name="bioRxiv">
        <title>Comparative genomics of Chlamydomonas.</title>
        <authorList>
            <person name="Craig R.J."/>
            <person name="Hasan A.R."/>
            <person name="Ness R.W."/>
            <person name="Keightley P.D."/>
        </authorList>
    </citation>
    <scope>NUCLEOTIDE SEQUENCE</scope>
    <source>
        <strain evidence="20">SAG 7.73</strain>
    </source>
</reference>
<evidence type="ECO:0000256" key="17">
    <source>
        <dbReference type="PROSITE-ProRule" id="PRU00134"/>
    </source>
</evidence>
<keyword evidence="11" id="KW-0809">Transit peptide</keyword>
<accession>A0A835T9J8</accession>
<evidence type="ECO:0000256" key="11">
    <source>
        <dbReference type="ARBA" id="ARBA00022946"/>
    </source>
</evidence>
<dbReference type="GO" id="GO:0008270">
    <property type="term" value="F:zinc ion binding"/>
    <property type="evidence" value="ECO:0007669"/>
    <property type="project" value="UniProtKB-KW"/>
</dbReference>
<comment type="caution">
    <text evidence="20">The sequence shown here is derived from an EMBL/GenBank/DDBJ whole genome shotgun (WGS) entry which is preliminary data.</text>
</comment>
<sequence>MELRPRQAAARLPGLWRVVAMVLPQFSSPDLYAATDLLRLQLAGPDGSVLSCAGGGADAAPAGEVSVSGGPAYSLQCGLSAGLLPALERLLRDENALRAPGPGPASAPALLSTANLTLRYSGVWPALLAHASLTEAVGLIATLGSVARFFRTHNTRGMWPVALGGVLGRAQAWGGGGPRLALGCYLAAMLEQCFDVRDPHQWRMFQQQQEQQQQQQQQQGVVALAAPAEPGTPLWFNNAMEDCGQDPMQLGWLPAAGGAPAAGSAAAAQLDLLGSFALQDWLPSLVLSALAAIEPDFDMGPGVGTGGGCRLTTPEPQLVLLVTQLQTRVAAQQVRLLVVPGPGAAREGGPGTGRESSDQAGAGAAAQVAPAAVAATAAVGAAPLALPPAASSWEQYLRSLYGVDGAAAELLSKLLDKLRDCDWSDSEEGDSEDEYCPDEVLRRPTLQLIAALSCTRPGLLVRWLAVELQSAVWADVQARKAGAKRRGAGAATTRFDADEHMSGVFRSLRRVAHTEAMPALVIFLFAVEEEALQRLKPHTALFARGVKPGMAAWEVCSAAVEAAAVALAPAAAELAASVRGSVWLQRLLVGQAWLLAPAEVQARLRAAGVVLPDTRLGGDGRGSGSSTASRQGGAGSSGGSAGGSNSGSGSGVADREQLKRLCANPGCSGVAGPGTLIAPNSGKTCSRCRQLTYCCGACQLNHWREGHQTACAGAAAATAAAGRGAQGKRGDSSHGR</sequence>
<dbReference type="PROSITE" id="PS50865">
    <property type="entry name" value="ZF_MYND_2"/>
    <property type="match status" value="1"/>
</dbReference>
<evidence type="ECO:0000256" key="13">
    <source>
        <dbReference type="ARBA" id="ARBA00023136"/>
    </source>
</evidence>
<dbReference type="SUPFAM" id="SSF144232">
    <property type="entry name" value="HIT/MYND zinc finger-like"/>
    <property type="match status" value="1"/>
</dbReference>
<dbReference type="Pfam" id="PF01753">
    <property type="entry name" value="zf-MYND"/>
    <property type="match status" value="1"/>
</dbReference>